<accession>A0ABY7YS98</accession>
<dbReference type="PANTHER" id="PTHR34980">
    <property type="entry name" value="INNER MEMBRANE PROTEIN-RELATED-RELATED"/>
    <property type="match status" value="1"/>
</dbReference>
<keyword evidence="2" id="KW-1133">Transmembrane helix</keyword>
<feature type="transmembrane region" description="Helical" evidence="2">
    <location>
        <begin position="84"/>
        <end position="102"/>
    </location>
</feature>
<sequence>MRSYFDAMICYFEFSGRTGRAQFWIYQLVALLIISSVFFIELKLTGSFSRVSSLGSLYTIVALFHAIPSISITVRRLHDIGKSGWWYFLNFIPFGAFVILYWNCCAGDEWDNDYGDPHIFVARPQRLSIAAQRLDAAKGTMDSAPTRRQPPTEGRFI</sequence>
<keyword evidence="2" id="KW-0472">Membrane</keyword>
<feature type="transmembrane region" description="Helical" evidence="2">
    <location>
        <begin position="52"/>
        <end position="72"/>
    </location>
</feature>
<organism evidence="3 4">
    <name type="scientific">Devosia algicola</name>
    <dbReference type="NCBI Taxonomy" id="3026418"/>
    <lineage>
        <taxon>Bacteria</taxon>
        <taxon>Pseudomonadati</taxon>
        <taxon>Pseudomonadota</taxon>
        <taxon>Alphaproteobacteria</taxon>
        <taxon>Hyphomicrobiales</taxon>
        <taxon>Devosiaceae</taxon>
        <taxon>Devosia</taxon>
    </lineage>
</organism>
<keyword evidence="4" id="KW-1185">Reference proteome</keyword>
<dbReference type="InterPro" id="IPR008523">
    <property type="entry name" value="DUF805"/>
</dbReference>
<feature type="transmembrane region" description="Helical" evidence="2">
    <location>
        <begin position="21"/>
        <end position="40"/>
    </location>
</feature>
<reference evidence="3 4" key="1">
    <citation type="submission" date="2023-02" db="EMBL/GenBank/DDBJ databases">
        <title>Devosia algicola sp. nov., isolated from the phycosphere of marine algae.</title>
        <authorList>
            <person name="Kim J.M."/>
            <person name="Lee J.K."/>
            <person name="Choi B.J."/>
            <person name="Bayburt H."/>
            <person name="Jeon C.O."/>
        </authorList>
    </citation>
    <scope>NUCLEOTIDE SEQUENCE [LARGE SCALE GENOMIC DNA]</scope>
    <source>
        <strain evidence="3 4">G20-9</strain>
    </source>
</reference>
<gene>
    <name evidence="3" type="ORF">PSQ19_08600</name>
</gene>
<evidence type="ECO:0000256" key="1">
    <source>
        <dbReference type="SAM" id="MobiDB-lite"/>
    </source>
</evidence>
<proteinExistence type="predicted"/>
<name>A0ABY7YS98_9HYPH</name>
<evidence type="ECO:0000313" key="3">
    <source>
        <dbReference type="EMBL" id="WDR04052.1"/>
    </source>
</evidence>
<dbReference type="PANTHER" id="PTHR34980:SF2">
    <property type="entry name" value="INNER MEMBRANE PROTEIN YHAH-RELATED"/>
    <property type="match status" value="1"/>
</dbReference>
<dbReference type="Proteomes" id="UP001220530">
    <property type="component" value="Chromosome"/>
</dbReference>
<evidence type="ECO:0000256" key="2">
    <source>
        <dbReference type="SAM" id="Phobius"/>
    </source>
</evidence>
<evidence type="ECO:0000313" key="4">
    <source>
        <dbReference type="Proteomes" id="UP001220530"/>
    </source>
</evidence>
<feature type="region of interest" description="Disordered" evidence="1">
    <location>
        <begin position="136"/>
        <end position="157"/>
    </location>
</feature>
<dbReference type="RefSeq" id="WP_282220437.1">
    <property type="nucleotide sequence ID" value="NZ_CP118246.1"/>
</dbReference>
<dbReference type="Pfam" id="PF05656">
    <property type="entry name" value="DUF805"/>
    <property type="match status" value="1"/>
</dbReference>
<protein>
    <submittedName>
        <fullName evidence="3">DUF805 domain-containing protein</fullName>
    </submittedName>
</protein>
<keyword evidence="2" id="KW-0812">Transmembrane</keyword>
<dbReference type="EMBL" id="CP118246">
    <property type="protein sequence ID" value="WDR04052.1"/>
    <property type="molecule type" value="Genomic_DNA"/>
</dbReference>